<name>A0ABV3H5J1_9ACTN</name>
<keyword evidence="3 7" id="KW-0812">Transmembrane</keyword>
<evidence type="ECO:0000256" key="4">
    <source>
        <dbReference type="ARBA" id="ARBA00022989"/>
    </source>
</evidence>
<keyword evidence="5 7" id="KW-0472">Membrane</keyword>
<feature type="transmembrane region" description="Helical" evidence="7">
    <location>
        <begin position="12"/>
        <end position="36"/>
    </location>
</feature>
<evidence type="ECO:0000313" key="10">
    <source>
        <dbReference type="Proteomes" id="UP001552427"/>
    </source>
</evidence>
<keyword evidence="10" id="KW-1185">Reference proteome</keyword>
<feature type="region of interest" description="Disordered" evidence="6">
    <location>
        <begin position="72"/>
        <end position="100"/>
    </location>
</feature>
<dbReference type="Pfam" id="PF13396">
    <property type="entry name" value="PLDc_N"/>
    <property type="match status" value="1"/>
</dbReference>
<evidence type="ECO:0000313" key="9">
    <source>
        <dbReference type="EMBL" id="MEV4287772.1"/>
    </source>
</evidence>
<keyword evidence="4 7" id="KW-1133">Transmembrane helix</keyword>
<organism evidence="9 10">
    <name type="scientific">Nonomuraea bangladeshensis</name>
    <dbReference type="NCBI Taxonomy" id="404385"/>
    <lineage>
        <taxon>Bacteria</taxon>
        <taxon>Bacillati</taxon>
        <taxon>Actinomycetota</taxon>
        <taxon>Actinomycetes</taxon>
        <taxon>Streptosporangiales</taxon>
        <taxon>Streptosporangiaceae</taxon>
        <taxon>Nonomuraea</taxon>
    </lineage>
</organism>
<accession>A0ABV3H5J1</accession>
<comment type="subcellular location">
    <subcellularLocation>
        <location evidence="1">Cell membrane</location>
        <topology evidence="1">Multi-pass membrane protein</topology>
    </subcellularLocation>
</comment>
<evidence type="ECO:0000256" key="7">
    <source>
        <dbReference type="SAM" id="Phobius"/>
    </source>
</evidence>
<proteinExistence type="predicted"/>
<dbReference type="InterPro" id="IPR027379">
    <property type="entry name" value="CLS_N"/>
</dbReference>
<reference evidence="9 10" key="1">
    <citation type="submission" date="2024-06" db="EMBL/GenBank/DDBJ databases">
        <title>The Natural Products Discovery Center: Release of the First 8490 Sequenced Strains for Exploring Actinobacteria Biosynthetic Diversity.</title>
        <authorList>
            <person name="Kalkreuter E."/>
            <person name="Kautsar S.A."/>
            <person name="Yang D."/>
            <person name="Bader C.D."/>
            <person name="Teijaro C.N."/>
            <person name="Fluegel L."/>
            <person name="Davis C.M."/>
            <person name="Simpson J.R."/>
            <person name="Lauterbach L."/>
            <person name="Steele A.D."/>
            <person name="Gui C."/>
            <person name="Meng S."/>
            <person name="Li G."/>
            <person name="Viehrig K."/>
            <person name="Ye F."/>
            <person name="Su P."/>
            <person name="Kiefer A.F."/>
            <person name="Nichols A."/>
            <person name="Cepeda A.J."/>
            <person name="Yan W."/>
            <person name="Fan B."/>
            <person name="Jiang Y."/>
            <person name="Adhikari A."/>
            <person name="Zheng C.-J."/>
            <person name="Schuster L."/>
            <person name="Cowan T.M."/>
            <person name="Smanski M.J."/>
            <person name="Chevrette M.G."/>
            <person name="De Carvalho L.P.S."/>
            <person name="Shen B."/>
        </authorList>
    </citation>
    <scope>NUCLEOTIDE SEQUENCE [LARGE SCALE GENOMIC DNA]</scope>
    <source>
        <strain evidence="9 10">NPDC049574</strain>
    </source>
</reference>
<gene>
    <name evidence="9" type="ORF">AB0K40_19870</name>
</gene>
<dbReference type="RefSeq" id="WP_364451682.1">
    <property type="nucleotide sequence ID" value="NZ_JBFARM010000005.1"/>
</dbReference>
<evidence type="ECO:0000256" key="3">
    <source>
        <dbReference type="ARBA" id="ARBA00022692"/>
    </source>
</evidence>
<feature type="domain" description="Cardiolipin synthase N-terminal" evidence="8">
    <location>
        <begin position="26"/>
        <end position="70"/>
    </location>
</feature>
<evidence type="ECO:0000256" key="2">
    <source>
        <dbReference type="ARBA" id="ARBA00022475"/>
    </source>
</evidence>
<feature type="compositionally biased region" description="Low complexity" evidence="6">
    <location>
        <begin position="72"/>
        <end position="86"/>
    </location>
</feature>
<sequence length="100" mass="10333">MNLDLSAVPAPVLIALGALAAVQLALQVTSLIVLARLPRERVVSGHKWPWAIAIVLLSLVGAIVFLAAGRRPAPAGDAPAPEPAGDGVKRTVQSLYGDRP</sequence>
<dbReference type="EMBL" id="JBFARM010000005">
    <property type="protein sequence ID" value="MEV4287772.1"/>
    <property type="molecule type" value="Genomic_DNA"/>
</dbReference>
<keyword evidence="2" id="KW-1003">Cell membrane</keyword>
<dbReference type="Proteomes" id="UP001552427">
    <property type="component" value="Unassembled WGS sequence"/>
</dbReference>
<evidence type="ECO:0000256" key="1">
    <source>
        <dbReference type="ARBA" id="ARBA00004651"/>
    </source>
</evidence>
<evidence type="ECO:0000259" key="8">
    <source>
        <dbReference type="Pfam" id="PF13396"/>
    </source>
</evidence>
<feature type="transmembrane region" description="Helical" evidence="7">
    <location>
        <begin position="48"/>
        <end position="68"/>
    </location>
</feature>
<comment type="caution">
    <text evidence="9">The sequence shown here is derived from an EMBL/GenBank/DDBJ whole genome shotgun (WGS) entry which is preliminary data.</text>
</comment>
<protein>
    <submittedName>
        <fullName evidence="9">PLDc N-terminal domain-containing protein</fullName>
    </submittedName>
</protein>
<evidence type="ECO:0000256" key="5">
    <source>
        <dbReference type="ARBA" id="ARBA00023136"/>
    </source>
</evidence>
<evidence type="ECO:0000256" key="6">
    <source>
        <dbReference type="SAM" id="MobiDB-lite"/>
    </source>
</evidence>